<dbReference type="InterPro" id="IPR000727">
    <property type="entry name" value="T_SNARE_dom"/>
</dbReference>
<keyword evidence="8" id="KW-0256">Endoplasmic reticulum</keyword>
<evidence type="ECO:0000256" key="3">
    <source>
        <dbReference type="ARBA" id="ARBA00004240"/>
    </source>
</evidence>
<accession>A0ABD2JL53</accession>
<proteinExistence type="inferred from homology"/>
<sequence>MSKESTKTGKQQLSGGTDFKMMSSELFILSYGALVIDLVNDLESPEEVNKHLDKIGYNMGLRMADDFLAKNPRIGRCSDMQQIMEIIAKSALKAYLGIAAQFVAIGTEGNEFSLTLDSNPLVEFVEVPEEMKGLCYSQVICGCIRGALEALHMEVQAVLVSDVPEPTELRIKVHRFKPDFFNRCNWHLIQMGSLAVQPPSGVTRNLTEVFVFLRNNAQQEHLVEMNSQQRVNLDTDDKMCLIAIDDAKTVAFGGRNPPAWVNVIDEVNYELTRIKARQTALRELQQKQLTDLDFSDDKGASAEAGKVAELTEELTAMFGHSKRLIKLIEEEDADKLASSSSFSKLRHNVVASLLLVLNSLMHDFRTSQSAFLRQLDSRTTNLDTFVLKSSSNVVPTAVSVCAGDSGSTDGAMTNGTRDADKQQQEELTIDQIQYIMQNEHVSKEREQEVLKISKSILELHSMFKDIASMIIDQGTILDRIDYNVEQSASRITSAFKNVHKADRYQKKNKKMQLIVMLSAFAILLMLLIVLTKF</sequence>
<evidence type="ECO:0000256" key="4">
    <source>
        <dbReference type="ARBA" id="ARBA00006218"/>
    </source>
</evidence>
<evidence type="ECO:0000256" key="8">
    <source>
        <dbReference type="ARBA" id="ARBA00022824"/>
    </source>
</evidence>
<dbReference type="PROSITE" id="PS50192">
    <property type="entry name" value="T_SNARE"/>
    <property type="match status" value="1"/>
</dbReference>
<dbReference type="Pfam" id="PF04051">
    <property type="entry name" value="TRAPP"/>
    <property type="match status" value="1"/>
</dbReference>
<dbReference type="InterPro" id="IPR016721">
    <property type="entry name" value="Bet3"/>
</dbReference>
<evidence type="ECO:0000256" key="11">
    <source>
        <dbReference type="SAM" id="Phobius"/>
    </source>
</evidence>
<dbReference type="GO" id="GO:0016020">
    <property type="term" value="C:membrane"/>
    <property type="evidence" value="ECO:0007669"/>
    <property type="project" value="UniProtKB-SubCell"/>
</dbReference>
<dbReference type="Gene3D" id="3.30.1380.20">
    <property type="entry name" value="Trafficking protein particle complex subunit 3"/>
    <property type="match status" value="1"/>
</dbReference>
<dbReference type="AlphaFoldDB" id="A0ABD2JL53"/>
<dbReference type="Proteomes" id="UP001620645">
    <property type="component" value="Unassembled WGS sequence"/>
</dbReference>
<dbReference type="InterPro" id="IPR024096">
    <property type="entry name" value="NO_sig/Golgi_transp_ligand-bd"/>
</dbReference>
<keyword evidence="7" id="KW-0532">Neurotransmitter transport</keyword>
<keyword evidence="11" id="KW-0472">Membrane</keyword>
<dbReference type="InterPro" id="IPR010989">
    <property type="entry name" value="SNARE"/>
</dbReference>
<dbReference type="GO" id="GO:0005794">
    <property type="term" value="C:Golgi apparatus"/>
    <property type="evidence" value="ECO:0007669"/>
    <property type="project" value="UniProtKB-SubCell"/>
</dbReference>
<dbReference type="InterPro" id="IPR006012">
    <property type="entry name" value="Syntaxin/epimorphin_CS"/>
</dbReference>
<organism evidence="13 14">
    <name type="scientific">Heterodera schachtii</name>
    <name type="common">Sugarbeet cyst nematode worm</name>
    <name type="synonym">Tylenchus schachtii</name>
    <dbReference type="NCBI Taxonomy" id="97005"/>
    <lineage>
        <taxon>Eukaryota</taxon>
        <taxon>Metazoa</taxon>
        <taxon>Ecdysozoa</taxon>
        <taxon>Nematoda</taxon>
        <taxon>Chromadorea</taxon>
        <taxon>Rhabditida</taxon>
        <taxon>Tylenchina</taxon>
        <taxon>Tylenchomorpha</taxon>
        <taxon>Tylenchoidea</taxon>
        <taxon>Heteroderidae</taxon>
        <taxon>Heteroderinae</taxon>
        <taxon>Heterodera</taxon>
    </lineage>
</organism>
<dbReference type="GO" id="GO:0016192">
    <property type="term" value="P:vesicle-mediated transport"/>
    <property type="evidence" value="ECO:0007669"/>
    <property type="project" value="UniProtKB-KW"/>
</dbReference>
<feature type="domain" description="T-SNARE coiled-coil homology" evidence="12">
    <location>
        <begin position="439"/>
        <end position="501"/>
    </location>
</feature>
<dbReference type="PROSITE" id="PS00914">
    <property type="entry name" value="SYNTAXIN"/>
    <property type="match status" value="1"/>
</dbReference>
<dbReference type="Pfam" id="PF05739">
    <property type="entry name" value="SNARE"/>
    <property type="match status" value="1"/>
</dbReference>
<evidence type="ECO:0000256" key="10">
    <source>
        <dbReference type="ARBA" id="ARBA00023034"/>
    </source>
</evidence>
<evidence type="ECO:0000259" key="12">
    <source>
        <dbReference type="PROSITE" id="PS50192"/>
    </source>
</evidence>
<reference evidence="13 14" key="1">
    <citation type="submission" date="2024-10" db="EMBL/GenBank/DDBJ databases">
        <authorList>
            <person name="Kim D."/>
        </authorList>
    </citation>
    <scope>NUCLEOTIDE SEQUENCE [LARGE SCALE GENOMIC DNA]</scope>
    <source>
        <strain evidence="13">Taebaek</strain>
    </source>
</reference>
<dbReference type="SUPFAM" id="SSF111126">
    <property type="entry name" value="Ligand-binding domain in the NO signalling and Golgi transport"/>
    <property type="match status" value="1"/>
</dbReference>
<keyword evidence="9" id="KW-0931">ER-Golgi transport</keyword>
<dbReference type="GO" id="GO:0005783">
    <property type="term" value="C:endoplasmic reticulum"/>
    <property type="evidence" value="ECO:0007669"/>
    <property type="project" value="UniProtKB-SubCell"/>
</dbReference>
<keyword evidence="14" id="KW-1185">Reference proteome</keyword>
<evidence type="ECO:0000256" key="1">
    <source>
        <dbReference type="ARBA" id="ARBA00004211"/>
    </source>
</evidence>
<evidence type="ECO:0000256" key="5">
    <source>
        <dbReference type="ARBA" id="ARBA00009063"/>
    </source>
</evidence>
<keyword evidence="11" id="KW-1133">Transmembrane helix</keyword>
<dbReference type="InterPro" id="IPR007194">
    <property type="entry name" value="TRAPP_component"/>
</dbReference>
<dbReference type="CDD" id="cd15845">
    <property type="entry name" value="SNARE_syntaxin16"/>
    <property type="match status" value="1"/>
</dbReference>
<keyword evidence="11" id="KW-0812">Transmembrane</keyword>
<evidence type="ECO:0000256" key="7">
    <source>
        <dbReference type="ARBA" id="ARBA00022775"/>
    </source>
</evidence>
<evidence type="ECO:0000256" key="6">
    <source>
        <dbReference type="ARBA" id="ARBA00022448"/>
    </source>
</evidence>
<comment type="similarity">
    <text evidence="5">Belongs to the syntaxin family.</text>
</comment>
<evidence type="ECO:0000313" key="14">
    <source>
        <dbReference type="Proteomes" id="UP001620645"/>
    </source>
</evidence>
<comment type="caution">
    <text evidence="13">The sequence shown here is derived from an EMBL/GenBank/DDBJ whole genome shotgun (WGS) entry which is preliminary data.</text>
</comment>
<comment type="subcellular location">
    <subcellularLocation>
        <location evidence="3">Endoplasmic reticulum</location>
    </subcellularLocation>
    <subcellularLocation>
        <location evidence="2">Golgi apparatus</location>
        <location evidence="2">cis-Golgi network</location>
    </subcellularLocation>
    <subcellularLocation>
        <location evidence="1">Membrane</location>
        <topology evidence="1">Single-pass type IV membrane protein</topology>
    </subcellularLocation>
</comment>
<comment type="similarity">
    <text evidence="4">Belongs to the TRAPP small subunits family. BET3 subfamily.</text>
</comment>
<keyword evidence="6" id="KW-0813">Transport</keyword>
<dbReference type="GO" id="GO:0006836">
    <property type="term" value="P:neurotransmitter transport"/>
    <property type="evidence" value="ECO:0007669"/>
    <property type="project" value="UniProtKB-KW"/>
</dbReference>
<gene>
    <name evidence="13" type="ORF">niasHS_007134</name>
</gene>
<dbReference type="Gene3D" id="1.20.58.70">
    <property type="match status" value="1"/>
</dbReference>
<dbReference type="SUPFAM" id="SSF47661">
    <property type="entry name" value="t-snare proteins"/>
    <property type="match status" value="1"/>
</dbReference>
<evidence type="ECO:0000256" key="9">
    <source>
        <dbReference type="ARBA" id="ARBA00022892"/>
    </source>
</evidence>
<dbReference type="PANTHER" id="PTHR13048">
    <property type="entry name" value="TRAFFICKING PROTEIN PARTICLE COMPLEX SUBUNIT 3"/>
    <property type="match status" value="1"/>
</dbReference>
<dbReference type="SMART" id="SM00397">
    <property type="entry name" value="t_SNARE"/>
    <property type="match status" value="1"/>
</dbReference>
<evidence type="ECO:0000256" key="2">
    <source>
        <dbReference type="ARBA" id="ARBA00004222"/>
    </source>
</evidence>
<protein>
    <recommendedName>
        <fullName evidence="12">t-SNARE coiled-coil homology domain-containing protein</fullName>
    </recommendedName>
</protein>
<feature type="transmembrane region" description="Helical" evidence="11">
    <location>
        <begin position="513"/>
        <end position="531"/>
    </location>
</feature>
<name>A0ABD2JL53_HETSC</name>
<evidence type="ECO:0000313" key="13">
    <source>
        <dbReference type="EMBL" id="KAL3091341.1"/>
    </source>
</evidence>
<dbReference type="CDD" id="cd14942">
    <property type="entry name" value="TRAPPC3_bet3"/>
    <property type="match status" value="1"/>
</dbReference>
<keyword evidence="10" id="KW-0333">Golgi apparatus</keyword>
<dbReference type="EMBL" id="JBICCN010000132">
    <property type="protein sequence ID" value="KAL3091341.1"/>
    <property type="molecule type" value="Genomic_DNA"/>
</dbReference>